<evidence type="ECO:0000313" key="9">
    <source>
        <dbReference type="EMBL" id="MFC4989444.1"/>
    </source>
</evidence>
<dbReference type="RefSeq" id="WP_318247905.1">
    <property type="nucleotide sequence ID" value="NZ_JAIVEF010000018.1"/>
</dbReference>
<dbReference type="InterPro" id="IPR050586">
    <property type="entry name" value="CPA3_Na-H_Antiporter_D"/>
</dbReference>
<feature type="region of interest" description="Disordered" evidence="6">
    <location>
        <begin position="452"/>
        <end position="475"/>
    </location>
</feature>
<keyword evidence="2" id="KW-1003">Cell membrane</keyword>
<dbReference type="InterPro" id="IPR003918">
    <property type="entry name" value="NADH_UbQ_OxRdtase"/>
</dbReference>
<dbReference type="PANTHER" id="PTHR42703">
    <property type="entry name" value="NADH DEHYDROGENASE"/>
    <property type="match status" value="1"/>
</dbReference>
<feature type="transmembrane region" description="Helical" evidence="7">
    <location>
        <begin position="36"/>
        <end position="60"/>
    </location>
</feature>
<feature type="transmembrane region" description="Helical" evidence="7">
    <location>
        <begin position="377"/>
        <end position="394"/>
    </location>
</feature>
<keyword evidence="4 7" id="KW-1133">Transmembrane helix</keyword>
<evidence type="ECO:0000256" key="5">
    <source>
        <dbReference type="ARBA" id="ARBA00023136"/>
    </source>
</evidence>
<evidence type="ECO:0000256" key="1">
    <source>
        <dbReference type="ARBA" id="ARBA00004651"/>
    </source>
</evidence>
<feature type="transmembrane region" description="Helical" evidence="7">
    <location>
        <begin position="284"/>
        <end position="303"/>
    </location>
</feature>
<dbReference type="AlphaFoldDB" id="A0ABD5QIJ8"/>
<dbReference type="Proteomes" id="UP001595925">
    <property type="component" value="Unassembled WGS sequence"/>
</dbReference>
<name>A0ABD5QIJ8_9EURY</name>
<evidence type="ECO:0000256" key="4">
    <source>
        <dbReference type="ARBA" id="ARBA00022989"/>
    </source>
</evidence>
<feature type="transmembrane region" description="Helical" evidence="7">
    <location>
        <begin position="414"/>
        <end position="434"/>
    </location>
</feature>
<proteinExistence type="predicted"/>
<evidence type="ECO:0000313" key="10">
    <source>
        <dbReference type="Proteomes" id="UP001595925"/>
    </source>
</evidence>
<dbReference type="PANTHER" id="PTHR42703:SF1">
    <property type="entry name" value="NA(+)_H(+) ANTIPORTER SUBUNIT D1"/>
    <property type="match status" value="1"/>
</dbReference>
<evidence type="ECO:0000256" key="3">
    <source>
        <dbReference type="ARBA" id="ARBA00022692"/>
    </source>
</evidence>
<dbReference type="GO" id="GO:0005886">
    <property type="term" value="C:plasma membrane"/>
    <property type="evidence" value="ECO:0007669"/>
    <property type="project" value="UniProtKB-SubCell"/>
</dbReference>
<dbReference type="InterPro" id="IPR001750">
    <property type="entry name" value="ND/Mrp_TM"/>
</dbReference>
<keyword evidence="10" id="KW-1185">Reference proteome</keyword>
<feature type="transmembrane region" description="Helical" evidence="7">
    <location>
        <begin position="136"/>
        <end position="153"/>
    </location>
</feature>
<feature type="transmembrane region" description="Helical" evidence="7">
    <location>
        <begin position="247"/>
        <end position="264"/>
    </location>
</feature>
<feature type="transmembrane region" description="Helical" evidence="7">
    <location>
        <begin position="165"/>
        <end position="188"/>
    </location>
</feature>
<protein>
    <submittedName>
        <fullName evidence="9">Proton-conducting transporter membrane subunit</fullName>
    </submittedName>
</protein>
<evidence type="ECO:0000256" key="2">
    <source>
        <dbReference type="ARBA" id="ARBA00022475"/>
    </source>
</evidence>
<feature type="transmembrane region" description="Helical" evidence="7">
    <location>
        <begin position="6"/>
        <end position="29"/>
    </location>
</feature>
<comment type="subcellular location">
    <subcellularLocation>
        <location evidence="1">Cell membrane</location>
        <topology evidence="1">Multi-pass membrane protein</topology>
    </subcellularLocation>
</comment>
<gene>
    <name evidence="9" type="ORF">ACFPFO_17115</name>
</gene>
<organism evidence="9 10">
    <name type="scientific">Saliphagus infecundisoli</name>
    <dbReference type="NCBI Taxonomy" id="1849069"/>
    <lineage>
        <taxon>Archaea</taxon>
        <taxon>Methanobacteriati</taxon>
        <taxon>Methanobacteriota</taxon>
        <taxon>Stenosarchaea group</taxon>
        <taxon>Halobacteria</taxon>
        <taxon>Halobacteriales</taxon>
        <taxon>Natrialbaceae</taxon>
        <taxon>Saliphagus</taxon>
    </lineage>
</organism>
<feature type="transmembrane region" description="Helical" evidence="7">
    <location>
        <begin position="211"/>
        <end position="235"/>
    </location>
</feature>
<feature type="compositionally biased region" description="Gly residues" evidence="6">
    <location>
        <begin position="457"/>
        <end position="469"/>
    </location>
</feature>
<evidence type="ECO:0000259" key="8">
    <source>
        <dbReference type="Pfam" id="PF00361"/>
    </source>
</evidence>
<feature type="transmembrane region" description="Helical" evidence="7">
    <location>
        <begin position="310"/>
        <end position="329"/>
    </location>
</feature>
<evidence type="ECO:0000256" key="6">
    <source>
        <dbReference type="SAM" id="MobiDB-lite"/>
    </source>
</evidence>
<sequence>MIEPAVGIELASILVVVVPILAAVIPIAFGRLSEWVGVGTALAATAVQAVLAGVLAWTTLSDGEEIVTEIGGYGPSQGGIALVVDGMSALVVALIGVAGLAVAVASLDDRRRDTFYSLYLLLVAGLAGVCVTGDVFNLYVFLEISGLAAYALIASDGTGRSALAALKYLIMGTVGASLYLIGVGYAYVSTGYLNMRDLAPALAEAGYTDPLVLAAFAFVAAGLAIKIALFPVHTWQPDAYTTAPDRVTALIAALVSTTAAYALARLSLTVFTVEFFAANPVVQQVLLAVAATSVVAGSLLAVLQSRVKRMLAYSSVSQFGLVVVGIALLEGPALVGAVVHLIGHAIVKGGLFLGVAAFAGAYGVTTVEEYDGLGERAPYASAAFAVLALALVGVPPTVGFVGKLYVAIGAVEAGAWPLVAVIVASTVLTLGYVLRLLERIYFTDPAPDRAARAAADGGPGGGSEGGPVGLSGRPVSRRRSAGRAIVAVTVAAAIAAVVLGFAGAGIESLLEPTVSTLLDN</sequence>
<keyword evidence="5 7" id="KW-0472">Membrane</keyword>
<feature type="domain" description="NADH:quinone oxidoreductase/Mrp antiporter transmembrane" evidence="8">
    <location>
        <begin position="133"/>
        <end position="429"/>
    </location>
</feature>
<comment type="caution">
    <text evidence="9">The sequence shown here is derived from an EMBL/GenBank/DDBJ whole genome shotgun (WGS) entry which is preliminary data.</text>
</comment>
<feature type="transmembrane region" description="Helical" evidence="7">
    <location>
        <begin position="114"/>
        <end position="130"/>
    </location>
</feature>
<feature type="transmembrane region" description="Helical" evidence="7">
    <location>
        <begin position="80"/>
        <end position="107"/>
    </location>
</feature>
<reference evidence="9 10" key="1">
    <citation type="journal article" date="2019" name="Int. J. Syst. Evol. Microbiol.">
        <title>The Global Catalogue of Microorganisms (GCM) 10K type strain sequencing project: providing services to taxonomists for standard genome sequencing and annotation.</title>
        <authorList>
            <consortium name="The Broad Institute Genomics Platform"/>
            <consortium name="The Broad Institute Genome Sequencing Center for Infectious Disease"/>
            <person name="Wu L."/>
            <person name="Ma J."/>
        </authorList>
    </citation>
    <scope>NUCLEOTIDE SEQUENCE [LARGE SCALE GENOMIC DNA]</scope>
    <source>
        <strain evidence="9 10">CGMCC 1.15824</strain>
    </source>
</reference>
<dbReference type="PRINTS" id="PR01437">
    <property type="entry name" value="NUOXDRDTASE4"/>
</dbReference>
<keyword evidence="3 7" id="KW-0812">Transmembrane</keyword>
<accession>A0ABD5QIJ8</accession>
<feature type="transmembrane region" description="Helical" evidence="7">
    <location>
        <begin position="484"/>
        <end position="506"/>
    </location>
</feature>
<feature type="transmembrane region" description="Helical" evidence="7">
    <location>
        <begin position="341"/>
        <end position="365"/>
    </location>
</feature>
<dbReference type="EMBL" id="JBHSJG010000048">
    <property type="protein sequence ID" value="MFC4989444.1"/>
    <property type="molecule type" value="Genomic_DNA"/>
</dbReference>
<dbReference type="Pfam" id="PF00361">
    <property type="entry name" value="Proton_antipo_M"/>
    <property type="match status" value="1"/>
</dbReference>
<evidence type="ECO:0000256" key="7">
    <source>
        <dbReference type="SAM" id="Phobius"/>
    </source>
</evidence>